<dbReference type="InterPro" id="IPR002641">
    <property type="entry name" value="PNPLA_dom"/>
</dbReference>
<dbReference type="Proteomes" id="UP001595947">
    <property type="component" value="Unassembled WGS sequence"/>
</dbReference>
<sequence length="295" mass="29490">MSSAAQPDAGPTGTTALVLGGGGVTGIAWEIGVLHGLRAGGGTLARALDAPALVVGTSAGSVVGTIVAAAADAGPGWDLAPALAAQHAPPTSEIPRDIDLTALFERMSSVAATDPLEARRQVGEFALAVDRDVADDRRAAIAARLPVRDWPATTLRVTAVDARTGALTVFDAHSGVGLDEAVAASCAVPGVWPTVPIGDAEYMDGGMASLCHATLAAGHDRVVVLVPFPAEGSVGTRSLDDELAELRGTGAEIVVIGPDAEYLAGPGRAALDPAGRSASADLGGRLGRSVAVDHR</sequence>
<keyword evidence="1 2" id="KW-0443">Lipid metabolism</keyword>
<protein>
    <submittedName>
        <fullName evidence="4">Patatin-like phospholipase family protein</fullName>
    </submittedName>
</protein>
<keyword evidence="2" id="KW-0442">Lipid degradation</keyword>
<evidence type="ECO:0000313" key="4">
    <source>
        <dbReference type="EMBL" id="MFC5065301.1"/>
    </source>
</evidence>
<keyword evidence="2" id="KW-0378">Hydrolase</keyword>
<dbReference type="EMBL" id="JBHSIV010000034">
    <property type="protein sequence ID" value="MFC5065301.1"/>
    <property type="molecule type" value="Genomic_DNA"/>
</dbReference>
<feature type="short sequence motif" description="DGA/G" evidence="2">
    <location>
        <begin position="204"/>
        <end position="206"/>
    </location>
</feature>
<feature type="short sequence motif" description="GXGXXG" evidence="2">
    <location>
        <begin position="21"/>
        <end position="26"/>
    </location>
</feature>
<feature type="domain" description="PNPLA" evidence="3">
    <location>
        <begin position="17"/>
        <end position="218"/>
    </location>
</feature>
<keyword evidence="5" id="KW-1185">Reference proteome</keyword>
<dbReference type="Gene3D" id="3.40.1090.10">
    <property type="entry name" value="Cytosolic phospholipase A2 catalytic domain"/>
    <property type="match status" value="2"/>
</dbReference>
<accession>A0ABV9YTV9</accession>
<feature type="active site" description="Nucleophile" evidence="2">
    <location>
        <position position="58"/>
    </location>
</feature>
<evidence type="ECO:0000313" key="5">
    <source>
        <dbReference type="Proteomes" id="UP001595947"/>
    </source>
</evidence>
<gene>
    <name evidence="4" type="ORF">ACFPBZ_24005</name>
</gene>
<organism evidence="4 5">
    <name type="scientific">Actinomycetospora atypica</name>
    <dbReference type="NCBI Taxonomy" id="1290095"/>
    <lineage>
        <taxon>Bacteria</taxon>
        <taxon>Bacillati</taxon>
        <taxon>Actinomycetota</taxon>
        <taxon>Actinomycetes</taxon>
        <taxon>Pseudonocardiales</taxon>
        <taxon>Pseudonocardiaceae</taxon>
        <taxon>Actinomycetospora</taxon>
    </lineage>
</organism>
<dbReference type="PROSITE" id="PS51635">
    <property type="entry name" value="PNPLA"/>
    <property type="match status" value="1"/>
</dbReference>
<dbReference type="InterPro" id="IPR016035">
    <property type="entry name" value="Acyl_Trfase/lysoPLipase"/>
</dbReference>
<dbReference type="RefSeq" id="WP_378038635.1">
    <property type="nucleotide sequence ID" value="NZ_JBHSIV010000034.1"/>
</dbReference>
<proteinExistence type="predicted"/>
<dbReference type="Pfam" id="PF01734">
    <property type="entry name" value="Patatin"/>
    <property type="match status" value="1"/>
</dbReference>
<evidence type="ECO:0000256" key="1">
    <source>
        <dbReference type="ARBA" id="ARBA00023098"/>
    </source>
</evidence>
<evidence type="ECO:0000256" key="2">
    <source>
        <dbReference type="PROSITE-ProRule" id="PRU01161"/>
    </source>
</evidence>
<feature type="active site" description="Proton acceptor" evidence="2">
    <location>
        <position position="204"/>
    </location>
</feature>
<name>A0ABV9YTV9_9PSEU</name>
<reference evidence="5" key="1">
    <citation type="journal article" date="2019" name="Int. J. Syst. Evol. Microbiol.">
        <title>The Global Catalogue of Microorganisms (GCM) 10K type strain sequencing project: providing services to taxonomists for standard genome sequencing and annotation.</title>
        <authorList>
            <consortium name="The Broad Institute Genomics Platform"/>
            <consortium name="The Broad Institute Genome Sequencing Center for Infectious Disease"/>
            <person name="Wu L."/>
            <person name="Ma J."/>
        </authorList>
    </citation>
    <scope>NUCLEOTIDE SEQUENCE [LARGE SCALE GENOMIC DNA]</scope>
    <source>
        <strain evidence="5">CGMCC 4.7093</strain>
    </source>
</reference>
<comment type="caution">
    <text evidence="4">The sequence shown here is derived from an EMBL/GenBank/DDBJ whole genome shotgun (WGS) entry which is preliminary data.</text>
</comment>
<evidence type="ECO:0000259" key="3">
    <source>
        <dbReference type="PROSITE" id="PS51635"/>
    </source>
</evidence>
<feature type="short sequence motif" description="GXSXG" evidence="2">
    <location>
        <begin position="56"/>
        <end position="60"/>
    </location>
</feature>
<dbReference type="SUPFAM" id="SSF52151">
    <property type="entry name" value="FabD/lysophospholipase-like"/>
    <property type="match status" value="1"/>
</dbReference>